<evidence type="ECO:0000313" key="3">
    <source>
        <dbReference type="Proteomes" id="UP001500518"/>
    </source>
</evidence>
<feature type="region of interest" description="Disordered" evidence="1">
    <location>
        <begin position="44"/>
        <end position="63"/>
    </location>
</feature>
<accession>A0ABP9K944</accession>
<reference evidence="3" key="1">
    <citation type="journal article" date="2019" name="Int. J. Syst. Evol. Microbiol.">
        <title>The Global Catalogue of Microorganisms (GCM) 10K type strain sequencing project: providing services to taxonomists for standard genome sequencing and annotation.</title>
        <authorList>
            <consortium name="The Broad Institute Genomics Platform"/>
            <consortium name="The Broad Institute Genome Sequencing Center for Infectious Disease"/>
            <person name="Wu L."/>
            <person name="Ma J."/>
        </authorList>
    </citation>
    <scope>NUCLEOTIDE SEQUENCE [LARGE SCALE GENOMIC DNA]</scope>
    <source>
        <strain evidence="3">JCM 18014</strain>
    </source>
</reference>
<gene>
    <name evidence="2" type="ORF">GCM10023208_15670</name>
</gene>
<evidence type="ECO:0008006" key="4">
    <source>
        <dbReference type="Google" id="ProtNLM"/>
    </source>
</evidence>
<evidence type="ECO:0000313" key="2">
    <source>
        <dbReference type="EMBL" id="GAA5053574.1"/>
    </source>
</evidence>
<dbReference type="EMBL" id="BAABHV010000009">
    <property type="protein sequence ID" value="GAA5053574.1"/>
    <property type="molecule type" value="Genomic_DNA"/>
</dbReference>
<dbReference type="NCBIfam" id="NF041373">
    <property type="entry name" value="HGG_STG"/>
    <property type="match status" value="1"/>
</dbReference>
<evidence type="ECO:0000256" key="1">
    <source>
        <dbReference type="SAM" id="MobiDB-lite"/>
    </source>
</evidence>
<name>A0ABP9K944_9SPHN</name>
<comment type="caution">
    <text evidence="2">The sequence shown here is derived from an EMBL/GenBank/DDBJ whole genome shotgun (WGS) entry which is preliminary data.</text>
</comment>
<protein>
    <recommendedName>
        <fullName evidence="4">Glucans biosynthesis protein</fullName>
    </recommendedName>
</protein>
<dbReference type="InterPro" id="IPR047675">
    <property type="entry name" value="Putative_zinc-bd"/>
</dbReference>
<dbReference type="Proteomes" id="UP001500518">
    <property type="component" value="Unassembled WGS sequence"/>
</dbReference>
<dbReference type="RefSeq" id="WP_346032543.1">
    <property type="nucleotide sequence ID" value="NZ_BAABHV010000009.1"/>
</dbReference>
<keyword evidence="3" id="KW-1185">Reference proteome</keyword>
<proteinExistence type="predicted"/>
<sequence length="91" mass="9771">MAGKHPRNLAGLQAALRCGVKTRSGEPCRAPAIAGALRCRMHGGKGSGAPNGNRNAQKHGAYSKRVRNLRAARQAFEKAMRVMIEQLDSFS</sequence>
<organism evidence="2 3">
    <name type="scientific">Erythrobacter westpacificensis</name>
    <dbReference type="NCBI Taxonomy" id="1055231"/>
    <lineage>
        <taxon>Bacteria</taxon>
        <taxon>Pseudomonadati</taxon>
        <taxon>Pseudomonadota</taxon>
        <taxon>Alphaproteobacteria</taxon>
        <taxon>Sphingomonadales</taxon>
        <taxon>Erythrobacteraceae</taxon>
        <taxon>Erythrobacter/Porphyrobacter group</taxon>
        <taxon>Erythrobacter</taxon>
    </lineage>
</organism>